<protein>
    <submittedName>
        <fullName evidence="1">NAD(P)-binding protein</fullName>
    </submittedName>
</protein>
<evidence type="ECO:0000313" key="1">
    <source>
        <dbReference type="EMBL" id="TFK64610.1"/>
    </source>
</evidence>
<organism evidence="1 2">
    <name type="scientific">Pluteus cervinus</name>
    <dbReference type="NCBI Taxonomy" id="181527"/>
    <lineage>
        <taxon>Eukaryota</taxon>
        <taxon>Fungi</taxon>
        <taxon>Dikarya</taxon>
        <taxon>Basidiomycota</taxon>
        <taxon>Agaricomycotina</taxon>
        <taxon>Agaricomycetes</taxon>
        <taxon>Agaricomycetidae</taxon>
        <taxon>Agaricales</taxon>
        <taxon>Pluteineae</taxon>
        <taxon>Pluteaceae</taxon>
        <taxon>Pluteus</taxon>
    </lineage>
</organism>
<evidence type="ECO:0000313" key="2">
    <source>
        <dbReference type="Proteomes" id="UP000308600"/>
    </source>
</evidence>
<gene>
    <name evidence="1" type="ORF">BDN72DRAFT_846433</name>
</gene>
<keyword evidence="2" id="KW-1185">Reference proteome</keyword>
<accession>A0ACD3AGN8</accession>
<proteinExistence type="predicted"/>
<dbReference type="EMBL" id="ML208468">
    <property type="protein sequence ID" value="TFK64610.1"/>
    <property type="molecule type" value="Genomic_DNA"/>
</dbReference>
<dbReference type="Proteomes" id="UP000308600">
    <property type="component" value="Unassembled WGS sequence"/>
</dbReference>
<sequence length="231" mass="24462">MASTSTPNATRVAIVTGAAQGIGRAIAIRLASDGLNVAINDIPSKQLQLEEVVQEIQKLGKGGLVLPGDVTKEEDVKDIIEKTVERFGRVDVMVANAGVLEPFGTILDAEISEWESLFDVNIRGVVLCYKYAAQQMVKQGFGGRLIAASSICGLNGYAGLGAYCISKASVRSLTQTVSLELSPYNITVNAYAPGLIQTDMTSHPDDEQLGSPTAWLRNGQTISMNGGGVFN</sequence>
<name>A0ACD3AGN8_9AGAR</name>
<reference evidence="1 2" key="1">
    <citation type="journal article" date="2019" name="Nat. Ecol. Evol.">
        <title>Megaphylogeny resolves global patterns of mushroom evolution.</title>
        <authorList>
            <person name="Varga T."/>
            <person name="Krizsan K."/>
            <person name="Foldi C."/>
            <person name="Dima B."/>
            <person name="Sanchez-Garcia M."/>
            <person name="Sanchez-Ramirez S."/>
            <person name="Szollosi G.J."/>
            <person name="Szarkandi J.G."/>
            <person name="Papp V."/>
            <person name="Albert L."/>
            <person name="Andreopoulos W."/>
            <person name="Angelini C."/>
            <person name="Antonin V."/>
            <person name="Barry K.W."/>
            <person name="Bougher N.L."/>
            <person name="Buchanan P."/>
            <person name="Buyck B."/>
            <person name="Bense V."/>
            <person name="Catcheside P."/>
            <person name="Chovatia M."/>
            <person name="Cooper J."/>
            <person name="Damon W."/>
            <person name="Desjardin D."/>
            <person name="Finy P."/>
            <person name="Geml J."/>
            <person name="Haridas S."/>
            <person name="Hughes K."/>
            <person name="Justo A."/>
            <person name="Karasinski D."/>
            <person name="Kautmanova I."/>
            <person name="Kiss B."/>
            <person name="Kocsube S."/>
            <person name="Kotiranta H."/>
            <person name="LaButti K.M."/>
            <person name="Lechner B.E."/>
            <person name="Liimatainen K."/>
            <person name="Lipzen A."/>
            <person name="Lukacs Z."/>
            <person name="Mihaltcheva S."/>
            <person name="Morgado L.N."/>
            <person name="Niskanen T."/>
            <person name="Noordeloos M.E."/>
            <person name="Ohm R.A."/>
            <person name="Ortiz-Santana B."/>
            <person name="Ovrebo C."/>
            <person name="Racz N."/>
            <person name="Riley R."/>
            <person name="Savchenko A."/>
            <person name="Shiryaev A."/>
            <person name="Soop K."/>
            <person name="Spirin V."/>
            <person name="Szebenyi C."/>
            <person name="Tomsovsky M."/>
            <person name="Tulloss R.E."/>
            <person name="Uehling J."/>
            <person name="Grigoriev I.V."/>
            <person name="Vagvolgyi C."/>
            <person name="Papp T."/>
            <person name="Martin F.M."/>
            <person name="Miettinen O."/>
            <person name="Hibbett D.S."/>
            <person name="Nagy L.G."/>
        </authorList>
    </citation>
    <scope>NUCLEOTIDE SEQUENCE [LARGE SCALE GENOMIC DNA]</scope>
    <source>
        <strain evidence="1 2">NL-1719</strain>
    </source>
</reference>